<reference evidence="2" key="1">
    <citation type="submission" date="2022-01" db="EMBL/GenBank/DDBJ databases">
        <authorList>
            <person name="King R."/>
        </authorList>
    </citation>
    <scope>NUCLEOTIDE SEQUENCE</scope>
</reference>
<name>A0A9N9M9S0_9CUCU</name>
<feature type="region of interest" description="Disordered" evidence="1">
    <location>
        <begin position="70"/>
        <end position="114"/>
    </location>
</feature>
<proteinExistence type="predicted"/>
<dbReference type="Proteomes" id="UP001152799">
    <property type="component" value="Chromosome 1"/>
</dbReference>
<evidence type="ECO:0000313" key="2">
    <source>
        <dbReference type="EMBL" id="CAG9760323.1"/>
    </source>
</evidence>
<feature type="compositionally biased region" description="Low complexity" evidence="1">
    <location>
        <begin position="78"/>
        <end position="87"/>
    </location>
</feature>
<sequence>MRNALDEIENNGLSVIAAPVRHDVPTTLRRYIGKFKHVDVENIMGGLTPNYTVRKVFSLEEEKQLCDYSDGEDDAFIPQPSTSSSSPRPKRLNRTVSVEDFDSDDSLKDSDFTPTSKKPCHVRFISDETSDDSSDEDLPLAHLLPANAPPDEDIVPVWTKNTPDASKFSTATFDKPFGPKIPVNIESPSEIFFSLFDEELCNRIITESNLSKVSMQGVACFFLIMVSIFTIYSSSSASVINCPLNNFQQEINPKISQLCYAIEQALQDSPSQNDAFAGRLIDERNTNLNAKRQDVDHVFLRFGRRFGL</sequence>
<evidence type="ECO:0000256" key="1">
    <source>
        <dbReference type="SAM" id="MobiDB-lite"/>
    </source>
</evidence>
<keyword evidence="3" id="KW-1185">Reference proteome</keyword>
<evidence type="ECO:0000313" key="3">
    <source>
        <dbReference type="Proteomes" id="UP001152799"/>
    </source>
</evidence>
<gene>
    <name evidence="2" type="ORF">CEUTPL_LOCUS1059</name>
</gene>
<protein>
    <submittedName>
        <fullName evidence="2">Uncharacterized protein</fullName>
    </submittedName>
</protein>
<dbReference type="EMBL" id="OU892277">
    <property type="protein sequence ID" value="CAG9760323.1"/>
    <property type="molecule type" value="Genomic_DNA"/>
</dbReference>
<dbReference type="OrthoDB" id="6355109at2759"/>
<organism evidence="2 3">
    <name type="scientific">Ceutorhynchus assimilis</name>
    <name type="common">cabbage seed weevil</name>
    <dbReference type="NCBI Taxonomy" id="467358"/>
    <lineage>
        <taxon>Eukaryota</taxon>
        <taxon>Metazoa</taxon>
        <taxon>Ecdysozoa</taxon>
        <taxon>Arthropoda</taxon>
        <taxon>Hexapoda</taxon>
        <taxon>Insecta</taxon>
        <taxon>Pterygota</taxon>
        <taxon>Neoptera</taxon>
        <taxon>Endopterygota</taxon>
        <taxon>Coleoptera</taxon>
        <taxon>Polyphaga</taxon>
        <taxon>Cucujiformia</taxon>
        <taxon>Curculionidae</taxon>
        <taxon>Ceutorhynchinae</taxon>
        <taxon>Ceutorhynchus</taxon>
    </lineage>
</organism>
<dbReference type="AlphaFoldDB" id="A0A9N9M9S0"/>
<accession>A0A9N9M9S0</accession>